<dbReference type="KEGG" id="bbh:BN112_0979"/>
<proteinExistence type="predicted"/>
<evidence type="ECO:0000313" key="4">
    <source>
        <dbReference type="Proteomes" id="UP000007564"/>
    </source>
</evidence>
<dbReference type="OrthoDB" id="8561330at2"/>
<keyword evidence="1" id="KW-0812">Transmembrane</keyword>
<evidence type="ECO:0000313" key="3">
    <source>
        <dbReference type="EMBL" id="CCJ52897.1"/>
    </source>
</evidence>
<dbReference type="GO" id="GO:0003677">
    <property type="term" value="F:DNA binding"/>
    <property type="evidence" value="ECO:0007669"/>
    <property type="project" value="InterPro"/>
</dbReference>
<protein>
    <submittedName>
        <fullName evidence="3">Putative membrane protein</fullName>
    </submittedName>
</protein>
<dbReference type="InterPro" id="IPR001387">
    <property type="entry name" value="Cro/C1-type_HTH"/>
</dbReference>
<evidence type="ECO:0000256" key="1">
    <source>
        <dbReference type="SAM" id="Phobius"/>
    </source>
</evidence>
<evidence type="ECO:0000259" key="2">
    <source>
        <dbReference type="PROSITE" id="PS50943"/>
    </source>
</evidence>
<dbReference type="PANTHER" id="PTHR34475">
    <property type="match status" value="1"/>
</dbReference>
<accession>A0A0C6P2M7</accession>
<keyword evidence="1" id="KW-0472">Membrane</keyword>
<dbReference type="SUPFAM" id="SSF47413">
    <property type="entry name" value="lambda repressor-like DNA-binding domains"/>
    <property type="match status" value="1"/>
</dbReference>
<dbReference type="PANTHER" id="PTHR34475:SF1">
    <property type="entry name" value="CYTOSKELETON PROTEIN RODZ"/>
    <property type="match status" value="1"/>
</dbReference>
<dbReference type="Proteomes" id="UP000007564">
    <property type="component" value="Chromosome"/>
</dbReference>
<feature type="domain" description="HTH cro/C1-type" evidence="2">
    <location>
        <begin position="27"/>
        <end position="56"/>
    </location>
</feature>
<dbReference type="CDD" id="cd00093">
    <property type="entry name" value="HTH_XRE"/>
    <property type="match status" value="1"/>
</dbReference>
<keyword evidence="1" id="KW-1133">Transmembrane helix</keyword>
<dbReference type="EMBL" id="HE965806">
    <property type="protein sequence ID" value="CCJ52897.1"/>
    <property type="molecule type" value="Genomic_DNA"/>
</dbReference>
<name>A0A0C6P2M7_BORBO</name>
<dbReference type="Pfam" id="PF13413">
    <property type="entry name" value="HTH_25"/>
    <property type="match status" value="1"/>
</dbReference>
<organism evidence="3 4">
    <name type="scientific">Bordetella bronchiseptica 253</name>
    <dbReference type="NCBI Taxonomy" id="568707"/>
    <lineage>
        <taxon>Bacteria</taxon>
        <taxon>Pseudomonadati</taxon>
        <taxon>Pseudomonadota</taxon>
        <taxon>Betaproteobacteria</taxon>
        <taxon>Burkholderiales</taxon>
        <taxon>Alcaligenaceae</taxon>
        <taxon>Bordetella</taxon>
    </lineage>
</organism>
<dbReference type="HOGENOM" id="CLU_136015_0_0_4"/>
<dbReference type="RefSeq" id="WP_015063935.1">
    <property type="nucleotide sequence ID" value="NC_019382.1"/>
</dbReference>
<dbReference type="AlphaFoldDB" id="A0A0C6P2M7"/>
<gene>
    <name evidence="3" type="ORF">BN112_0979</name>
</gene>
<sequence>MTQDSVSAATPAAIAPGAAAPTVGSALRTLRQAKGWSLEEVSSRIKFSTRMIQALEEERWEALPKGVSLRGLVRNYARMLGADAQAVVDSLDLEAVRAPAPARLAPRGGQGLRPAGVNISVDDERSSGSWGWLLAILVVVAAGVAYAFWQGWLPQEWLPAQWFSPVTQ</sequence>
<dbReference type="InterPro" id="IPR010982">
    <property type="entry name" value="Lambda_DNA-bd_dom_sf"/>
</dbReference>
<dbReference type="PROSITE" id="PS50943">
    <property type="entry name" value="HTH_CROC1"/>
    <property type="match status" value="1"/>
</dbReference>
<reference evidence="3 4" key="1">
    <citation type="journal article" date="2012" name="BMC Genomics">
        <title>Comparative genomics of the classical Bordetella subspecies: the evolution and exchange of virulence-associated diversity amongst closely related pathogens.</title>
        <authorList>
            <person name="Park J."/>
            <person name="Zhang Y."/>
            <person name="Buboltz A.M."/>
            <person name="Zhang X."/>
            <person name="Schuster S.C."/>
            <person name="Ahuja U."/>
            <person name="Liu M."/>
            <person name="Miller J.F."/>
            <person name="Sebaihia M."/>
            <person name="Bentley S.D."/>
            <person name="Parkhill J."/>
            <person name="Harvill E.T."/>
        </authorList>
    </citation>
    <scope>NUCLEOTIDE SEQUENCE [LARGE SCALE GENOMIC DNA]</scope>
    <source>
        <strain evidence="3 4">253</strain>
    </source>
</reference>
<dbReference type="InterPro" id="IPR050400">
    <property type="entry name" value="Bact_Cytoskel_RodZ"/>
</dbReference>
<feature type="transmembrane region" description="Helical" evidence="1">
    <location>
        <begin position="130"/>
        <end position="149"/>
    </location>
</feature>
<dbReference type="Gene3D" id="1.10.260.40">
    <property type="entry name" value="lambda repressor-like DNA-binding domains"/>
    <property type="match status" value="1"/>
</dbReference>